<dbReference type="Proteomes" id="UP000291213">
    <property type="component" value="Unassembled WGS sequence"/>
</dbReference>
<dbReference type="GO" id="GO:0005737">
    <property type="term" value="C:cytoplasm"/>
    <property type="evidence" value="ECO:0007669"/>
    <property type="project" value="TreeGrafter"/>
</dbReference>
<dbReference type="Pfam" id="PF00557">
    <property type="entry name" value="Peptidase_M24"/>
    <property type="match status" value="1"/>
</dbReference>
<evidence type="ECO:0000256" key="3">
    <source>
        <dbReference type="ARBA" id="ARBA00001954"/>
    </source>
</evidence>
<dbReference type="InterPro" id="IPR050247">
    <property type="entry name" value="Met_Aminopeptidase_Type2"/>
</dbReference>
<feature type="binding site" evidence="8">
    <location>
        <position position="96"/>
    </location>
    <ligand>
        <name>a divalent metal cation</name>
        <dbReference type="ChEBI" id="CHEBI:60240"/>
        <label>2</label>
        <note>catalytic</note>
    </ligand>
</feature>
<keyword evidence="6 8" id="KW-0479">Metal-binding</keyword>
<dbReference type="EMBL" id="BDMD01000020">
    <property type="protein sequence ID" value="GBF08774.1"/>
    <property type="molecule type" value="Genomic_DNA"/>
</dbReference>
<dbReference type="OrthoDB" id="372008at2157"/>
<comment type="function">
    <text evidence="8 9">Removes the N-terminal methionine from nascent proteins. The N-terminal methionine is often cleaved when the second residue in the primary sequence is small and uncharged (Met-Ala-, Cys, Gly, Pro, Ser, Thr, or Val).</text>
</comment>
<dbReference type="GO" id="GO:0046872">
    <property type="term" value="F:metal ion binding"/>
    <property type="evidence" value="ECO:0007669"/>
    <property type="project" value="UniProtKB-UniRule"/>
</dbReference>
<comment type="similarity">
    <text evidence="8">Belongs to the peptidase M24A family. Methionine aminopeptidase archaeal type 2 subfamily.</text>
</comment>
<keyword evidence="4 8" id="KW-0031">Aminopeptidase</keyword>
<organism evidence="11 12">
    <name type="scientific">Aeropyrum pernix</name>
    <dbReference type="NCBI Taxonomy" id="56636"/>
    <lineage>
        <taxon>Archaea</taxon>
        <taxon>Thermoproteota</taxon>
        <taxon>Thermoprotei</taxon>
        <taxon>Desulfurococcales</taxon>
        <taxon>Desulfurococcaceae</taxon>
        <taxon>Aeropyrum</taxon>
    </lineage>
</organism>
<dbReference type="InterPro" id="IPR000994">
    <property type="entry name" value="Pept_M24"/>
</dbReference>
<dbReference type="InterPro" id="IPR036005">
    <property type="entry name" value="Creatinase/aminopeptidase-like"/>
</dbReference>
<gene>
    <name evidence="8" type="primary">map</name>
    <name evidence="11" type="ORF">apy_04990</name>
</gene>
<dbReference type="InterPro" id="IPR036390">
    <property type="entry name" value="WH_DNA-bd_sf"/>
</dbReference>
<dbReference type="PANTHER" id="PTHR45777">
    <property type="entry name" value="METHIONINE AMINOPEPTIDASE 2"/>
    <property type="match status" value="1"/>
</dbReference>
<dbReference type="PRINTS" id="PR00599">
    <property type="entry name" value="MAPEPTIDASE"/>
</dbReference>
<dbReference type="NCBIfam" id="TIGR00501">
    <property type="entry name" value="met_pdase_II"/>
    <property type="match status" value="1"/>
</dbReference>
<feature type="binding site" evidence="8">
    <location>
        <position position="286"/>
    </location>
    <ligand>
        <name>a divalent metal cation</name>
        <dbReference type="ChEBI" id="CHEBI:60240"/>
        <label>2</label>
        <note>catalytic</note>
    </ligand>
</feature>
<feature type="binding site" evidence="8">
    <location>
        <position position="65"/>
    </location>
    <ligand>
        <name>substrate</name>
    </ligand>
</feature>
<feature type="binding site" evidence="8">
    <location>
        <position position="85"/>
    </location>
    <ligand>
        <name>a divalent metal cation</name>
        <dbReference type="ChEBI" id="CHEBI:60240"/>
        <label>1</label>
    </ligand>
</feature>
<dbReference type="SUPFAM" id="SSF55920">
    <property type="entry name" value="Creatinase/aminopeptidase"/>
    <property type="match status" value="1"/>
</dbReference>
<sequence>MEDEPPKELLEAGRIAAEAREYAAGLVEAGASCRRVCELVEERIRSLGAVPAFPCNISLDTVAAHYTPGLRDDCSIGGGSVVKLDVGAAVEGYIADTAVTVDLGGGHRGLVEASVEGLRAAMKVLKPGARFYDIGRAVEQAVRRRGFKVVKNLSGHTIDRYTIHAGLSIPNYGDRTAWIHRIRPGMTFAIEPFATNGRGMVREGSTVNIYAYTGRKPRAMLGGLEERILRYVAEKYRTLPFTPRWLKGMAGDEEVERAVRLLAKLGALHAYPVLIEAGGGLVSQAEHTFYALRGGIVVVTEKGQPTI</sequence>
<dbReference type="PANTHER" id="PTHR45777:SF2">
    <property type="entry name" value="METHIONINE AMINOPEPTIDASE 2"/>
    <property type="match status" value="1"/>
</dbReference>
<dbReference type="InterPro" id="IPR002468">
    <property type="entry name" value="Pept_M24A_MAP2"/>
</dbReference>
<dbReference type="Gene3D" id="3.90.230.10">
    <property type="entry name" value="Creatinase/methionine aminopeptidase superfamily"/>
    <property type="match status" value="1"/>
</dbReference>
<evidence type="ECO:0000256" key="4">
    <source>
        <dbReference type="ARBA" id="ARBA00022438"/>
    </source>
</evidence>
<dbReference type="RefSeq" id="WP_131159820.1">
    <property type="nucleotide sequence ID" value="NZ_BDMD01000020.1"/>
</dbReference>
<comment type="subunit">
    <text evidence="8">Monomer.</text>
</comment>
<dbReference type="InterPro" id="IPR028595">
    <property type="entry name" value="MetAP_archaeal"/>
</dbReference>
<dbReference type="GO" id="GO:0004239">
    <property type="term" value="F:initiator methionyl aminopeptidase activity"/>
    <property type="evidence" value="ECO:0007669"/>
    <property type="project" value="UniProtKB-UniRule"/>
</dbReference>
<dbReference type="SUPFAM" id="SSF46785">
    <property type="entry name" value="Winged helix' DNA-binding domain"/>
    <property type="match status" value="1"/>
</dbReference>
<comment type="cofactor">
    <cofactor evidence="3">
        <name>Fe(2+)</name>
        <dbReference type="ChEBI" id="CHEBI:29033"/>
    </cofactor>
</comment>
<dbReference type="HAMAP" id="MF_01975">
    <property type="entry name" value="MetAP_2_arc"/>
    <property type="match status" value="1"/>
</dbReference>
<dbReference type="Gene3D" id="1.10.10.10">
    <property type="entry name" value="Winged helix-like DNA-binding domain superfamily/Winged helix DNA-binding domain"/>
    <property type="match status" value="1"/>
</dbReference>
<protein>
    <recommendedName>
        <fullName evidence="8 9">Methionine aminopeptidase</fullName>
        <shortName evidence="8">MAP</shortName>
        <shortName evidence="8">MetAP</shortName>
        <ecNumber evidence="8 9">3.4.11.18</ecNumber>
    </recommendedName>
    <alternativeName>
        <fullName evidence="8">Peptidase M</fullName>
    </alternativeName>
</protein>
<dbReference type="GO" id="GO:0006508">
    <property type="term" value="P:proteolysis"/>
    <property type="evidence" value="ECO:0007669"/>
    <property type="project" value="UniProtKB-KW"/>
</dbReference>
<feature type="binding site" evidence="8">
    <location>
        <position position="164"/>
    </location>
    <ligand>
        <name>substrate</name>
    </ligand>
</feature>
<comment type="caution">
    <text evidence="11">The sequence shown here is derived from an EMBL/GenBank/DDBJ whole genome shotgun (WGS) entry which is preliminary data.</text>
</comment>
<dbReference type="InterPro" id="IPR036388">
    <property type="entry name" value="WH-like_DNA-bd_sf"/>
</dbReference>
<evidence type="ECO:0000256" key="2">
    <source>
        <dbReference type="ARBA" id="ARBA00001936"/>
    </source>
</evidence>
<feature type="binding site" evidence="8">
    <location>
        <position position="286"/>
    </location>
    <ligand>
        <name>a divalent metal cation</name>
        <dbReference type="ChEBI" id="CHEBI:60240"/>
        <label>1</label>
    </ligand>
</feature>
<evidence type="ECO:0000313" key="12">
    <source>
        <dbReference type="Proteomes" id="UP000291213"/>
    </source>
</evidence>
<comment type="catalytic activity">
    <reaction evidence="1 8 9">
        <text>Release of N-terminal amino acids, preferentially methionine, from peptides and arylamides.</text>
        <dbReference type="EC" id="3.4.11.18"/>
    </reaction>
</comment>
<dbReference type="GO" id="GO:0070006">
    <property type="term" value="F:metalloaminopeptidase activity"/>
    <property type="evidence" value="ECO:0007669"/>
    <property type="project" value="UniProtKB-UniRule"/>
</dbReference>
<evidence type="ECO:0000256" key="5">
    <source>
        <dbReference type="ARBA" id="ARBA00022670"/>
    </source>
</evidence>
<proteinExistence type="inferred from homology"/>
<comment type="cofactor">
    <cofactor evidence="2">
        <name>Mn(2+)</name>
        <dbReference type="ChEBI" id="CHEBI:29035"/>
    </cofactor>
</comment>
<evidence type="ECO:0000256" key="8">
    <source>
        <dbReference type="HAMAP-Rule" id="MF_01975"/>
    </source>
</evidence>
<dbReference type="AlphaFoldDB" id="A0A401H8N4"/>
<evidence type="ECO:0000256" key="7">
    <source>
        <dbReference type="ARBA" id="ARBA00022801"/>
    </source>
</evidence>
<dbReference type="EC" id="3.4.11.18" evidence="8 9"/>
<evidence type="ECO:0000256" key="1">
    <source>
        <dbReference type="ARBA" id="ARBA00000294"/>
    </source>
</evidence>
<feature type="binding site" evidence="8">
    <location>
        <position position="96"/>
    </location>
    <ligand>
        <name>a divalent metal cation</name>
        <dbReference type="ChEBI" id="CHEBI:60240"/>
        <label>1</label>
    </ligand>
</feature>
<reference evidence="11 12" key="1">
    <citation type="submission" date="2017-02" db="EMBL/GenBank/DDBJ databases">
        <title>isolation and characterization of a novel temperate virus Aeropyrum globular virus 1 infecting hyperthermophilic archaeon Aeropyrum.</title>
        <authorList>
            <person name="Yumiya M."/>
            <person name="Yoshida T."/>
            <person name="Sako Y."/>
        </authorList>
    </citation>
    <scope>NUCLEOTIDE SEQUENCE [LARGE SCALE GENOMIC DNA]</scope>
    <source>
        <strain evidence="11 12">YK1-12-2013</strain>
    </source>
</reference>
<dbReference type="InterPro" id="IPR001714">
    <property type="entry name" value="Pept_M24_MAP"/>
</dbReference>
<feature type="binding site" evidence="8">
    <location>
        <position position="156"/>
    </location>
    <ligand>
        <name>a divalent metal cation</name>
        <dbReference type="ChEBI" id="CHEBI:60240"/>
        <label>2</label>
        <note>catalytic</note>
    </ligand>
</feature>
<evidence type="ECO:0000313" key="11">
    <source>
        <dbReference type="EMBL" id="GBF08774.1"/>
    </source>
</evidence>
<evidence type="ECO:0000256" key="6">
    <source>
        <dbReference type="ARBA" id="ARBA00022723"/>
    </source>
</evidence>
<keyword evidence="7 8" id="KW-0378">Hydrolase</keyword>
<keyword evidence="5 8" id="KW-0645">Protease</keyword>
<comment type="cofactor">
    <cofactor evidence="8">
        <name>Co(2+)</name>
        <dbReference type="ChEBI" id="CHEBI:48828"/>
    </cofactor>
    <cofactor evidence="8">
        <name>Zn(2+)</name>
        <dbReference type="ChEBI" id="CHEBI:29105"/>
    </cofactor>
    <cofactor evidence="8">
        <name>Mn(2+)</name>
        <dbReference type="ChEBI" id="CHEBI:29035"/>
    </cofactor>
    <cofactor evidence="8">
        <name>Fe(2+)</name>
        <dbReference type="ChEBI" id="CHEBI:29033"/>
    </cofactor>
    <text evidence="8">Binds 2 divalent metal cations per subunit. Has a high-affinity and a low affinity metal-binding site. The true nature of the physiological cofactor is under debate. The enzyme is active with cobalt, zinc, manganese or divalent iron ions. Most likely, methionine aminopeptidases function as mononuclear Fe(2+)-metalloproteases under physiological conditions, and the catalytically relevant metal-binding site has been assigned to the histidine-containing high-affinity site.</text>
</comment>
<evidence type="ECO:0000256" key="9">
    <source>
        <dbReference type="RuleBase" id="RU003653"/>
    </source>
</evidence>
<name>A0A401H8N4_AERPX</name>
<feature type="domain" description="Peptidase M24" evidence="10">
    <location>
        <begin position="9"/>
        <end position="208"/>
    </location>
</feature>
<feature type="binding site" evidence="8">
    <location>
        <position position="191"/>
    </location>
    <ligand>
        <name>a divalent metal cation</name>
        <dbReference type="ChEBI" id="CHEBI:60240"/>
        <label>2</label>
        <note>catalytic</note>
    </ligand>
</feature>
<accession>A0A401H8N4</accession>
<evidence type="ECO:0000259" key="10">
    <source>
        <dbReference type="Pfam" id="PF00557"/>
    </source>
</evidence>